<dbReference type="InterPro" id="IPR017441">
    <property type="entry name" value="Protein_kinase_ATP_BS"/>
</dbReference>
<dbReference type="Pfam" id="PF01453">
    <property type="entry name" value="B_lectin"/>
    <property type="match status" value="1"/>
</dbReference>
<dbReference type="EC" id="2.7.11.1" evidence="17"/>
<evidence type="ECO:0000256" key="11">
    <source>
        <dbReference type="ARBA" id="ARBA00023136"/>
    </source>
</evidence>
<keyword evidence="4 17" id="KW-0808">Transferase</keyword>
<evidence type="ECO:0000256" key="6">
    <source>
        <dbReference type="ARBA" id="ARBA00022729"/>
    </source>
</evidence>
<dbReference type="FunFam" id="1.10.510.10:FF:000537">
    <property type="entry name" value="Putative receptor-like protein kinase"/>
    <property type="match status" value="1"/>
</dbReference>
<dbReference type="InterPro" id="IPR036426">
    <property type="entry name" value="Bulb-type_lectin_dom_sf"/>
</dbReference>
<feature type="transmembrane region" description="Helical" evidence="19">
    <location>
        <begin position="423"/>
        <end position="447"/>
    </location>
</feature>
<dbReference type="InterPro" id="IPR008271">
    <property type="entry name" value="Ser/Thr_kinase_AS"/>
</dbReference>
<evidence type="ECO:0000256" key="4">
    <source>
        <dbReference type="ARBA" id="ARBA00022679"/>
    </source>
</evidence>
<dbReference type="SMART" id="SM00108">
    <property type="entry name" value="B_lectin"/>
    <property type="match status" value="1"/>
</dbReference>
<dbReference type="Gramene" id="FCD_00003944-RA">
    <property type="protein sequence ID" value="FCD_00003944-RA:cds"/>
    <property type="gene ID" value="FCD_00003944"/>
</dbReference>
<evidence type="ECO:0000256" key="17">
    <source>
        <dbReference type="PIRNR" id="PIRNR000641"/>
    </source>
</evidence>
<keyword evidence="3" id="KW-0245">EGF-like domain</keyword>
<name>A0AA88CY50_FICCA</name>
<dbReference type="AlphaFoldDB" id="A0AA88CY50"/>
<evidence type="ECO:0000256" key="9">
    <source>
        <dbReference type="ARBA" id="ARBA00022840"/>
    </source>
</evidence>
<feature type="domain" description="Apple" evidence="22">
    <location>
        <begin position="304"/>
        <end position="384"/>
    </location>
</feature>
<evidence type="ECO:0000256" key="8">
    <source>
        <dbReference type="ARBA" id="ARBA00022777"/>
    </source>
</evidence>
<reference evidence="23" key="1">
    <citation type="submission" date="2023-07" db="EMBL/GenBank/DDBJ databases">
        <title>draft genome sequence of fig (Ficus carica).</title>
        <authorList>
            <person name="Takahashi T."/>
            <person name="Nishimura K."/>
        </authorList>
    </citation>
    <scope>NUCLEOTIDE SEQUENCE</scope>
</reference>
<keyword evidence="8 17" id="KW-0418">Kinase</keyword>
<dbReference type="InterPro" id="IPR000719">
    <property type="entry name" value="Prot_kinase_dom"/>
</dbReference>
<keyword evidence="7 17" id="KW-0547">Nucleotide-binding</keyword>
<dbReference type="CDD" id="cd00028">
    <property type="entry name" value="B_lectin"/>
    <property type="match status" value="1"/>
</dbReference>
<evidence type="ECO:0000256" key="18">
    <source>
        <dbReference type="PROSITE-ProRule" id="PRU10141"/>
    </source>
</evidence>
<feature type="domain" description="Protein kinase" evidence="20">
    <location>
        <begin position="479"/>
        <end position="761"/>
    </location>
</feature>
<organism evidence="23 24">
    <name type="scientific">Ficus carica</name>
    <name type="common">Common fig</name>
    <dbReference type="NCBI Taxonomy" id="3494"/>
    <lineage>
        <taxon>Eukaryota</taxon>
        <taxon>Viridiplantae</taxon>
        <taxon>Streptophyta</taxon>
        <taxon>Embryophyta</taxon>
        <taxon>Tracheophyta</taxon>
        <taxon>Spermatophyta</taxon>
        <taxon>Magnoliopsida</taxon>
        <taxon>eudicotyledons</taxon>
        <taxon>Gunneridae</taxon>
        <taxon>Pentapetalae</taxon>
        <taxon>rosids</taxon>
        <taxon>fabids</taxon>
        <taxon>Rosales</taxon>
        <taxon>Moraceae</taxon>
        <taxon>Ficeae</taxon>
        <taxon>Ficus</taxon>
    </lineage>
</organism>
<dbReference type="Proteomes" id="UP001187192">
    <property type="component" value="Unassembled WGS sequence"/>
</dbReference>
<feature type="binding site" evidence="18">
    <location>
        <position position="507"/>
    </location>
    <ligand>
        <name>ATP</name>
        <dbReference type="ChEBI" id="CHEBI:30616"/>
    </ligand>
</feature>
<dbReference type="FunFam" id="3.30.200.20:FF:000059">
    <property type="entry name" value="S-receptor-like serine/threonine-protein kinase"/>
    <property type="match status" value="1"/>
</dbReference>
<evidence type="ECO:0000256" key="1">
    <source>
        <dbReference type="ARBA" id="ARBA00004479"/>
    </source>
</evidence>
<keyword evidence="12" id="KW-1015">Disulfide bond</keyword>
<dbReference type="Pfam" id="PF08276">
    <property type="entry name" value="PAN_2"/>
    <property type="match status" value="1"/>
</dbReference>
<evidence type="ECO:0000256" key="12">
    <source>
        <dbReference type="ARBA" id="ARBA00023157"/>
    </source>
</evidence>
<evidence type="ECO:0000313" key="24">
    <source>
        <dbReference type="Proteomes" id="UP001187192"/>
    </source>
</evidence>
<comment type="caution">
    <text evidence="23">The sequence shown here is derived from an EMBL/GenBank/DDBJ whole genome shotgun (WGS) entry which is preliminary data.</text>
</comment>
<dbReference type="SUPFAM" id="SSF56112">
    <property type="entry name" value="Protein kinase-like (PK-like)"/>
    <property type="match status" value="1"/>
</dbReference>
<dbReference type="Pfam" id="PF00069">
    <property type="entry name" value="Pkinase"/>
    <property type="match status" value="1"/>
</dbReference>
<keyword evidence="10 19" id="KW-1133">Transmembrane helix</keyword>
<sequence>MSVEKPDVDVLTSPNGVFSAGFHAVGENAYCFAIWFTEPSNDDKTRTVVWMANRDQPVNGKLSKLTLLKTGNLVLSDAGRITVWMTSTVTRLTSQLYLDDTGNMRLRTSDGVVLWQSSDSPTDTLLPEQPLTRYGKLVSSRSQTNLSSSFHKLFFDSDNVLRLIFDNIQLSSVYWPTPWLVTWEAGRSTYNNSKLAVLNSLGNFSSSDDFTFMSADYGERIQRRLKLDCDGNLRLYARKNSSGNWSVSWQAFSEPCAIHGICGPNSLCNFGLSDGRKCTCLPGHKMKNRSDWSYGCEPEFNISCSKTESRFLKLKSVEFYGYDFGFFPNYTLRECEDLCLKWCNCKGFQYKFSYDKGYKCYPKTLLVNGHQAADFSGDLYLRVPKTYPLSNHSFVDFGLNCPNQVKIVGRTYAKFHVNGFVKLMLWFASGVGGLEIICIFLVWWLVIKSQQNSGGNMGDHLLSTGFRRFSFAELKKATKSFAEEIGRGAGGIVYKGVLSDYRVAAVKQLTETYQGEAEFLTEVSIIGMLNHMNVIEMWGYCAEGKHRLLVYEYLEHGSLRENLSRNVLDSEKRFEIAVGTAKGLAYLHEECLEWVLHCDIKPQNILLDSDYQPKVADFGLSKLLKRGEPSKPSFSRIRGTRGYMAPEWVTNQSITSKVDVYSYGIVVLEILTGKGPTTYVHSNNDSEAEHRGLVKWVKEMVDGRGKMASCVEKIVDPSMVEGGFDKERMGILLQVALKCVEEEKDARPTMSQVVEMLQGHW</sequence>
<dbReference type="Gene3D" id="3.30.200.20">
    <property type="entry name" value="Phosphorylase Kinase, domain 1"/>
    <property type="match status" value="1"/>
</dbReference>
<dbReference type="GO" id="GO:0048544">
    <property type="term" value="P:recognition of pollen"/>
    <property type="evidence" value="ECO:0007669"/>
    <property type="project" value="InterPro"/>
</dbReference>
<comment type="catalytic activity">
    <reaction evidence="16 17">
        <text>L-seryl-[protein] + ATP = O-phospho-L-seryl-[protein] + ADP + H(+)</text>
        <dbReference type="Rhea" id="RHEA:17989"/>
        <dbReference type="Rhea" id="RHEA-COMP:9863"/>
        <dbReference type="Rhea" id="RHEA-COMP:11604"/>
        <dbReference type="ChEBI" id="CHEBI:15378"/>
        <dbReference type="ChEBI" id="CHEBI:29999"/>
        <dbReference type="ChEBI" id="CHEBI:30616"/>
        <dbReference type="ChEBI" id="CHEBI:83421"/>
        <dbReference type="ChEBI" id="CHEBI:456216"/>
        <dbReference type="EC" id="2.7.11.1"/>
    </reaction>
</comment>
<evidence type="ECO:0000259" key="22">
    <source>
        <dbReference type="PROSITE" id="PS50948"/>
    </source>
</evidence>
<keyword evidence="11 19" id="KW-0472">Membrane</keyword>
<dbReference type="CDD" id="cd01098">
    <property type="entry name" value="PAN_AP_plant"/>
    <property type="match status" value="1"/>
</dbReference>
<dbReference type="SUPFAM" id="SSF51110">
    <property type="entry name" value="alpha-D-mannose-specific plant lectins"/>
    <property type="match status" value="1"/>
</dbReference>
<dbReference type="CDD" id="cd14066">
    <property type="entry name" value="STKc_IRAK"/>
    <property type="match status" value="1"/>
</dbReference>
<keyword evidence="24" id="KW-1185">Reference proteome</keyword>
<dbReference type="PANTHER" id="PTHR47974:SF3">
    <property type="entry name" value="RECEPTOR-LIKE SERINE_THREONINE-PROTEIN KINASE"/>
    <property type="match status" value="1"/>
</dbReference>
<comment type="similarity">
    <text evidence="17">Belongs to the protein kinase superfamily. Ser/Thr protein kinase family.</text>
</comment>
<evidence type="ECO:0000256" key="15">
    <source>
        <dbReference type="ARBA" id="ARBA00047899"/>
    </source>
</evidence>
<evidence type="ECO:0000256" key="2">
    <source>
        <dbReference type="ARBA" id="ARBA00022527"/>
    </source>
</evidence>
<dbReference type="InterPro" id="IPR003609">
    <property type="entry name" value="Pan_app"/>
</dbReference>
<evidence type="ECO:0000256" key="10">
    <source>
        <dbReference type="ARBA" id="ARBA00022989"/>
    </source>
</evidence>
<dbReference type="PROSITE" id="PS50948">
    <property type="entry name" value="PAN"/>
    <property type="match status" value="1"/>
</dbReference>
<evidence type="ECO:0000256" key="13">
    <source>
        <dbReference type="ARBA" id="ARBA00023170"/>
    </source>
</evidence>
<dbReference type="Gene3D" id="2.90.10.10">
    <property type="entry name" value="Bulb-type lectin domain"/>
    <property type="match status" value="1"/>
</dbReference>
<keyword evidence="6" id="KW-0732">Signal</keyword>
<dbReference type="InterPro" id="IPR001480">
    <property type="entry name" value="Bulb-type_lectin_dom"/>
</dbReference>
<protein>
    <recommendedName>
        <fullName evidence="17">Receptor-like serine/threonine-protein kinase</fullName>
        <ecNumber evidence="17">2.7.11.1</ecNumber>
    </recommendedName>
</protein>
<accession>A0AA88CY50</accession>
<dbReference type="GO" id="GO:0004674">
    <property type="term" value="F:protein serine/threonine kinase activity"/>
    <property type="evidence" value="ECO:0007669"/>
    <property type="project" value="UniProtKB-KW"/>
</dbReference>
<evidence type="ECO:0000256" key="14">
    <source>
        <dbReference type="ARBA" id="ARBA00023180"/>
    </source>
</evidence>
<evidence type="ECO:0000256" key="16">
    <source>
        <dbReference type="ARBA" id="ARBA00048679"/>
    </source>
</evidence>
<keyword evidence="9 17" id="KW-0067">ATP-binding</keyword>
<dbReference type="InterPro" id="IPR011009">
    <property type="entry name" value="Kinase-like_dom_sf"/>
</dbReference>
<dbReference type="PROSITE" id="PS50927">
    <property type="entry name" value="BULB_LECTIN"/>
    <property type="match status" value="1"/>
</dbReference>
<evidence type="ECO:0000256" key="7">
    <source>
        <dbReference type="ARBA" id="ARBA00022741"/>
    </source>
</evidence>
<evidence type="ECO:0000313" key="23">
    <source>
        <dbReference type="EMBL" id="GMN35051.1"/>
    </source>
</evidence>
<dbReference type="PROSITE" id="PS00108">
    <property type="entry name" value="PROTEIN_KINASE_ST"/>
    <property type="match status" value="1"/>
</dbReference>
<dbReference type="EMBL" id="BTGU01000005">
    <property type="protein sequence ID" value="GMN35051.1"/>
    <property type="molecule type" value="Genomic_DNA"/>
</dbReference>
<dbReference type="GO" id="GO:0005524">
    <property type="term" value="F:ATP binding"/>
    <property type="evidence" value="ECO:0007669"/>
    <property type="project" value="UniProtKB-UniRule"/>
</dbReference>
<dbReference type="Pfam" id="PF00954">
    <property type="entry name" value="S_locus_glycop"/>
    <property type="match status" value="1"/>
</dbReference>
<keyword evidence="14" id="KW-0325">Glycoprotein</keyword>
<evidence type="ECO:0000259" key="21">
    <source>
        <dbReference type="PROSITE" id="PS50927"/>
    </source>
</evidence>
<keyword evidence="2 17" id="KW-0723">Serine/threonine-protein kinase</keyword>
<evidence type="ECO:0000256" key="19">
    <source>
        <dbReference type="SAM" id="Phobius"/>
    </source>
</evidence>
<gene>
    <name evidence="23" type="ORF">TIFTF001_005037</name>
</gene>
<dbReference type="PANTHER" id="PTHR47974">
    <property type="entry name" value="OS07G0415500 PROTEIN"/>
    <property type="match status" value="1"/>
</dbReference>
<proteinExistence type="inferred from homology"/>
<dbReference type="SMART" id="SM00220">
    <property type="entry name" value="S_TKc"/>
    <property type="match status" value="1"/>
</dbReference>
<comment type="catalytic activity">
    <reaction evidence="15 17">
        <text>L-threonyl-[protein] + ATP = O-phospho-L-threonyl-[protein] + ADP + H(+)</text>
        <dbReference type="Rhea" id="RHEA:46608"/>
        <dbReference type="Rhea" id="RHEA-COMP:11060"/>
        <dbReference type="Rhea" id="RHEA-COMP:11605"/>
        <dbReference type="ChEBI" id="CHEBI:15378"/>
        <dbReference type="ChEBI" id="CHEBI:30013"/>
        <dbReference type="ChEBI" id="CHEBI:30616"/>
        <dbReference type="ChEBI" id="CHEBI:61977"/>
        <dbReference type="ChEBI" id="CHEBI:456216"/>
        <dbReference type="EC" id="2.7.11.1"/>
    </reaction>
</comment>
<feature type="domain" description="Bulb-type lectin" evidence="21">
    <location>
        <begin position="1"/>
        <end position="119"/>
    </location>
</feature>
<evidence type="ECO:0000256" key="5">
    <source>
        <dbReference type="ARBA" id="ARBA00022692"/>
    </source>
</evidence>
<dbReference type="PROSITE" id="PS50011">
    <property type="entry name" value="PROTEIN_KINASE_DOM"/>
    <property type="match status" value="1"/>
</dbReference>
<comment type="subcellular location">
    <subcellularLocation>
        <location evidence="1">Membrane</location>
        <topology evidence="1">Single-pass type I membrane protein</topology>
    </subcellularLocation>
</comment>
<dbReference type="InterPro" id="IPR024171">
    <property type="entry name" value="SRK-like_kinase"/>
</dbReference>
<evidence type="ECO:0000259" key="20">
    <source>
        <dbReference type="PROSITE" id="PS50011"/>
    </source>
</evidence>
<evidence type="ECO:0000256" key="3">
    <source>
        <dbReference type="ARBA" id="ARBA00022536"/>
    </source>
</evidence>
<dbReference type="InterPro" id="IPR000858">
    <property type="entry name" value="S_locus_glycoprot_dom"/>
</dbReference>
<keyword evidence="13" id="KW-0675">Receptor</keyword>
<dbReference type="PROSITE" id="PS00107">
    <property type="entry name" value="PROTEIN_KINASE_ATP"/>
    <property type="match status" value="1"/>
</dbReference>
<dbReference type="GO" id="GO:0016020">
    <property type="term" value="C:membrane"/>
    <property type="evidence" value="ECO:0007669"/>
    <property type="project" value="UniProtKB-SubCell"/>
</dbReference>
<dbReference type="PIRSF" id="PIRSF000641">
    <property type="entry name" value="SRK"/>
    <property type="match status" value="1"/>
</dbReference>
<dbReference type="Gene3D" id="1.10.510.10">
    <property type="entry name" value="Transferase(Phosphotransferase) domain 1"/>
    <property type="match status" value="1"/>
</dbReference>
<keyword evidence="5 19" id="KW-0812">Transmembrane</keyword>